<evidence type="ECO:0000313" key="2">
    <source>
        <dbReference type="Proteomes" id="UP001455088"/>
    </source>
</evidence>
<sequence>MFFDCYCPRRDRTASAHARQVEFRGLKPLRCRCVHQGRSPMHGRPIRPIATRAATLTVALFAAAAAAAAEPASFFTALDAYGNNDYAACGATLSDLYTHGIPFPDGGELLLIECTAAAGDHAAAFAYVDALLASGRLPLEDLRTKQRPGLNALRADPAWPAVLQRVIAEEKKHEALRDAPLRQALLAREAKDQTAQHAAIAAGGGDAWRQTAPVSEANATWLKAVIAEKGWPGITRVGRDGAKAAWLIVQHADHDPAFQAQALALMQTAAETGDADAADVALLTDRVLIAQGKPQRYGTQFKTTADGVMELQPTEDMQTLDARRRAVGLQPLEAYKAMLTDSYGKPVR</sequence>
<gene>
    <name evidence="1" type="ORF">AAE039_15590</name>
</gene>
<name>A0ABU9JQ61_9GAMM</name>
<dbReference type="Pfam" id="PF20329">
    <property type="entry name" value="DUF6624"/>
    <property type="match status" value="1"/>
</dbReference>
<organism evidence="1 2">
    <name type="scientific">Stenotrophomonas bentonitica</name>
    <dbReference type="NCBI Taxonomy" id="1450134"/>
    <lineage>
        <taxon>Bacteria</taxon>
        <taxon>Pseudomonadati</taxon>
        <taxon>Pseudomonadota</taxon>
        <taxon>Gammaproteobacteria</taxon>
        <taxon>Lysobacterales</taxon>
        <taxon>Lysobacteraceae</taxon>
        <taxon>Stenotrophomonas</taxon>
    </lineage>
</organism>
<dbReference type="Proteomes" id="UP001455088">
    <property type="component" value="Unassembled WGS sequence"/>
</dbReference>
<evidence type="ECO:0000313" key="1">
    <source>
        <dbReference type="EMBL" id="MEL3954981.1"/>
    </source>
</evidence>
<keyword evidence="2" id="KW-1185">Reference proteome</keyword>
<reference evidence="1 2" key="1">
    <citation type="submission" date="2024-04" db="EMBL/GenBank/DDBJ databases">
        <title>Bacterial endophytes with biocontrol capabilities against important plant pathogens.</title>
        <authorList>
            <person name="Alayande K.A."/>
        </authorList>
    </citation>
    <scope>NUCLEOTIDE SEQUENCE [LARGE SCALE GENOMIC DNA]</scope>
    <source>
        <strain evidence="1 2">KV22</strain>
    </source>
</reference>
<protein>
    <submittedName>
        <fullName evidence="1">DUF6624 domain-containing protein</fullName>
    </submittedName>
</protein>
<dbReference type="InterPro" id="IPR046732">
    <property type="entry name" value="DUF6624"/>
</dbReference>
<comment type="caution">
    <text evidence="1">The sequence shown here is derived from an EMBL/GenBank/DDBJ whole genome shotgun (WGS) entry which is preliminary data.</text>
</comment>
<dbReference type="EMBL" id="JBBYHY010000008">
    <property type="protein sequence ID" value="MEL3954981.1"/>
    <property type="molecule type" value="Genomic_DNA"/>
</dbReference>
<accession>A0ABU9JQ61</accession>
<proteinExistence type="predicted"/>